<evidence type="ECO:0000313" key="1">
    <source>
        <dbReference type="EMBL" id="OMO77633.1"/>
    </source>
</evidence>
<dbReference type="Gramene" id="OMO77633">
    <property type="protein sequence ID" value="OMO77633"/>
    <property type="gene ID" value="CCACVL1_14930"/>
</dbReference>
<comment type="caution">
    <text evidence="1">The sequence shown here is derived from an EMBL/GenBank/DDBJ whole genome shotgun (WGS) entry which is preliminary data.</text>
</comment>
<dbReference type="AlphaFoldDB" id="A0A1R3I4Y1"/>
<organism evidence="1 2">
    <name type="scientific">Corchorus capsularis</name>
    <name type="common">Jute</name>
    <dbReference type="NCBI Taxonomy" id="210143"/>
    <lineage>
        <taxon>Eukaryota</taxon>
        <taxon>Viridiplantae</taxon>
        <taxon>Streptophyta</taxon>
        <taxon>Embryophyta</taxon>
        <taxon>Tracheophyta</taxon>
        <taxon>Spermatophyta</taxon>
        <taxon>Magnoliopsida</taxon>
        <taxon>eudicotyledons</taxon>
        <taxon>Gunneridae</taxon>
        <taxon>Pentapetalae</taxon>
        <taxon>rosids</taxon>
        <taxon>malvids</taxon>
        <taxon>Malvales</taxon>
        <taxon>Malvaceae</taxon>
        <taxon>Grewioideae</taxon>
        <taxon>Apeibeae</taxon>
        <taxon>Corchorus</taxon>
    </lineage>
</organism>
<sequence>MAMNIRDSGVFFMMGITEFEQNPENKLRVSIKNQVEKRKWQKKRNIEKGN</sequence>
<protein>
    <submittedName>
        <fullName evidence="1">Uncharacterized protein</fullName>
    </submittedName>
</protein>
<dbReference type="EMBL" id="AWWV01010701">
    <property type="protein sequence ID" value="OMO77633.1"/>
    <property type="molecule type" value="Genomic_DNA"/>
</dbReference>
<evidence type="ECO:0000313" key="2">
    <source>
        <dbReference type="Proteomes" id="UP000188268"/>
    </source>
</evidence>
<gene>
    <name evidence="1" type="ORF">CCACVL1_14930</name>
</gene>
<name>A0A1R3I4Y1_COCAP</name>
<accession>A0A1R3I4Y1</accession>
<reference evidence="1 2" key="1">
    <citation type="submission" date="2013-09" db="EMBL/GenBank/DDBJ databases">
        <title>Corchorus capsularis genome sequencing.</title>
        <authorList>
            <person name="Alam M."/>
            <person name="Haque M.S."/>
            <person name="Islam M.S."/>
            <person name="Emdad E.M."/>
            <person name="Islam M.M."/>
            <person name="Ahmed B."/>
            <person name="Halim A."/>
            <person name="Hossen Q.M.M."/>
            <person name="Hossain M.Z."/>
            <person name="Ahmed R."/>
            <person name="Khan M.M."/>
            <person name="Islam R."/>
            <person name="Rashid M.M."/>
            <person name="Khan S.A."/>
            <person name="Rahman M.S."/>
            <person name="Alam M."/>
        </authorList>
    </citation>
    <scope>NUCLEOTIDE SEQUENCE [LARGE SCALE GENOMIC DNA]</scope>
    <source>
        <strain evidence="2">cv. CVL-1</strain>
        <tissue evidence="1">Whole seedling</tissue>
    </source>
</reference>
<keyword evidence="2" id="KW-1185">Reference proteome</keyword>
<dbReference type="Proteomes" id="UP000188268">
    <property type="component" value="Unassembled WGS sequence"/>
</dbReference>
<proteinExistence type="predicted"/>